<proteinExistence type="predicted"/>
<gene>
    <name evidence="1" type="ORF">A3I40_02555</name>
</gene>
<reference evidence="1 2" key="1">
    <citation type="journal article" date="2016" name="Nat. Commun.">
        <title>Thousands of microbial genomes shed light on interconnected biogeochemical processes in an aquifer system.</title>
        <authorList>
            <person name="Anantharaman K."/>
            <person name="Brown C.T."/>
            <person name="Hug L.A."/>
            <person name="Sharon I."/>
            <person name="Castelle C.J."/>
            <person name="Probst A.J."/>
            <person name="Thomas B.C."/>
            <person name="Singh A."/>
            <person name="Wilkins M.J."/>
            <person name="Karaoz U."/>
            <person name="Brodie E.L."/>
            <person name="Williams K.H."/>
            <person name="Hubbard S.S."/>
            <person name="Banfield J.F."/>
        </authorList>
    </citation>
    <scope>NUCLEOTIDE SEQUENCE [LARGE SCALE GENOMIC DNA]</scope>
</reference>
<protein>
    <recommendedName>
        <fullName evidence="3">DUF4258 domain-containing protein</fullName>
    </recommendedName>
</protein>
<evidence type="ECO:0000313" key="2">
    <source>
        <dbReference type="Proteomes" id="UP000178723"/>
    </source>
</evidence>
<sequence length="77" mass="8871">MKIVFSDHALLKMGQRKIPRSVAAGVVQFPDFHLPSYNLREQLFKKFRGIYLKVVIKRLQDKVVVVTAYTVAKVPKN</sequence>
<dbReference type="Proteomes" id="UP000178723">
    <property type="component" value="Unassembled WGS sequence"/>
</dbReference>
<dbReference type="AlphaFoldDB" id="A0A1F7VA59"/>
<organism evidence="1 2">
    <name type="scientific">Candidatus Uhrbacteria bacterium RIFCSPLOWO2_02_FULL_48_12</name>
    <dbReference type="NCBI Taxonomy" id="1802407"/>
    <lineage>
        <taxon>Bacteria</taxon>
        <taxon>Candidatus Uhriibacteriota</taxon>
    </lineage>
</organism>
<dbReference type="STRING" id="1802407.A3I40_02555"/>
<dbReference type="EMBL" id="MGEP01000010">
    <property type="protein sequence ID" value="OGL87439.1"/>
    <property type="molecule type" value="Genomic_DNA"/>
</dbReference>
<evidence type="ECO:0000313" key="1">
    <source>
        <dbReference type="EMBL" id="OGL87439.1"/>
    </source>
</evidence>
<accession>A0A1F7VA59</accession>
<comment type="caution">
    <text evidence="1">The sequence shown here is derived from an EMBL/GenBank/DDBJ whole genome shotgun (WGS) entry which is preliminary data.</text>
</comment>
<name>A0A1F7VA59_9BACT</name>
<evidence type="ECO:0008006" key="3">
    <source>
        <dbReference type="Google" id="ProtNLM"/>
    </source>
</evidence>